<sequence length="380" mass="42503">MSDNTTADAVHAQPINASLPNRYLTLLAIKLLKRWKKRSSSVLFLTNSTCVKYSRSTTLSEASTMQFIAQHTSIPVPRVHCAFERKGVTYIVMDNIRGKSLDSGWTRRSQESRTKVLDQLRSLVDEMRRVPPPPGVGVASVDGGPLYDMRLMWPSRFGPFSTVKDFHRHVRGGLEEHPDHAPEITELIAWHDNVRPEPVLTHGDISSFNVLAEGDRVVGIVDWETAGWWPWYWEYSTAWNANPQNEFWRKEVDRFLDPMPKEDLDNMLQQHRVTPIDDTQSWGLGGAGEGDSSLALTYDHEGIDVFYSARYAAVARSAMVSMVAVGLFAVGSLLKLAGIQVVFKYQHDVHAAGGIQIAPSTRHDILPSQITAPSSALDIK</sequence>
<evidence type="ECO:0000313" key="1">
    <source>
        <dbReference type="EMBL" id="KAJ8111095.1"/>
    </source>
</evidence>
<accession>A0ACC2I7G7</accession>
<organism evidence="1 2">
    <name type="scientific">Boeremia exigua</name>
    <dbReference type="NCBI Taxonomy" id="749465"/>
    <lineage>
        <taxon>Eukaryota</taxon>
        <taxon>Fungi</taxon>
        <taxon>Dikarya</taxon>
        <taxon>Ascomycota</taxon>
        <taxon>Pezizomycotina</taxon>
        <taxon>Dothideomycetes</taxon>
        <taxon>Pleosporomycetidae</taxon>
        <taxon>Pleosporales</taxon>
        <taxon>Pleosporineae</taxon>
        <taxon>Didymellaceae</taxon>
        <taxon>Boeremia</taxon>
    </lineage>
</organism>
<gene>
    <name evidence="1" type="ORF">OPT61_g6228</name>
</gene>
<keyword evidence="2" id="KW-1185">Reference proteome</keyword>
<proteinExistence type="predicted"/>
<name>A0ACC2I7G7_9PLEO</name>
<protein>
    <submittedName>
        <fullName evidence="1">Uncharacterized protein</fullName>
    </submittedName>
</protein>
<dbReference type="Proteomes" id="UP001153331">
    <property type="component" value="Unassembled WGS sequence"/>
</dbReference>
<dbReference type="EMBL" id="JAPHNI010000437">
    <property type="protein sequence ID" value="KAJ8111095.1"/>
    <property type="molecule type" value="Genomic_DNA"/>
</dbReference>
<comment type="caution">
    <text evidence="1">The sequence shown here is derived from an EMBL/GenBank/DDBJ whole genome shotgun (WGS) entry which is preliminary data.</text>
</comment>
<reference evidence="1" key="1">
    <citation type="submission" date="2022-11" db="EMBL/GenBank/DDBJ databases">
        <title>Genome Sequence of Boeremia exigua.</title>
        <authorList>
            <person name="Buettner E."/>
        </authorList>
    </citation>
    <scope>NUCLEOTIDE SEQUENCE</scope>
    <source>
        <strain evidence="1">CU02</strain>
    </source>
</reference>
<evidence type="ECO:0000313" key="2">
    <source>
        <dbReference type="Proteomes" id="UP001153331"/>
    </source>
</evidence>